<accession>A0A8S5RB67</accession>
<evidence type="ECO:0000313" key="1">
    <source>
        <dbReference type="EMBL" id="DAE28212.1"/>
    </source>
</evidence>
<reference evidence="1" key="1">
    <citation type="journal article" date="2021" name="Proc. Natl. Acad. Sci. U.S.A.">
        <title>A Catalog of Tens of Thousands of Viruses from Human Metagenomes Reveals Hidden Associations with Chronic Diseases.</title>
        <authorList>
            <person name="Tisza M.J."/>
            <person name="Buck C.B."/>
        </authorList>
    </citation>
    <scope>NUCLEOTIDE SEQUENCE</scope>
    <source>
        <strain evidence="1">CtQcs9</strain>
    </source>
</reference>
<sequence length="122" mass="13316">MKNKDFCPSDMISLLEHAFDSDNGNLMVKGAAKKLVELSNAGAKFYGKIAVVPSENGKYQLVDASISNLLEGISITLNSNDKESVKNALLDKIIQLEVQAGTLRSLCRDSFGVEPFDWGKFC</sequence>
<organism evidence="1">
    <name type="scientific">virus sp. ctQcs9</name>
    <dbReference type="NCBI Taxonomy" id="2825816"/>
    <lineage>
        <taxon>Viruses</taxon>
    </lineage>
</organism>
<dbReference type="EMBL" id="BK059082">
    <property type="protein sequence ID" value="DAE28212.1"/>
    <property type="molecule type" value="Genomic_DNA"/>
</dbReference>
<proteinExistence type="predicted"/>
<name>A0A8S5RB67_9VIRU</name>
<protein>
    <submittedName>
        <fullName evidence="1">Uncharacterized protein</fullName>
    </submittedName>
</protein>